<keyword evidence="2" id="KW-0378">Hydrolase</keyword>
<proteinExistence type="predicted"/>
<dbReference type="InterPro" id="IPR011990">
    <property type="entry name" value="TPR-like_helical_dom_sf"/>
</dbReference>
<keyword evidence="3" id="KW-1185">Reference proteome</keyword>
<name>A0A0W0W1C5_9GAMM</name>
<dbReference type="InterPro" id="IPR052945">
    <property type="entry name" value="Mitotic_Regulator"/>
</dbReference>
<dbReference type="Proteomes" id="UP000054761">
    <property type="component" value="Unassembled WGS sequence"/>
</dbReference>
<dbReference type="STRING" id="454.Lisr_1192"/>
<reference evidence="2 3" key="1">
    <citation type="submission" date="2015-11" db="EMBL/GenBank/DDBJ databases">
        <title>Genomic analysis of 38 Legionella species identifies large and diverse effector repertoires.</title>
        <authorList>
            <person name="Burstein D."/>
            <person name="Amaro F."/>
            <person name="Zusman T."/>
            <person name="Lifshitz Z."/>
            <person name="Cohen O."/>
            <person name="Gilbert J.A."/>
            <person name="Pupko T."/>
            <person name="Shuman H.A."/>
            <person name="Segal G."/>
        </authorList>
    </citation>
    <scope>NUCLEOTIDE SEQUENCE [LARGE SCALE GENOMIC DNA]</scope>
    <source>
        <strain evidence="2 3">Bercovier 4</strain>
    </source>
</reference>
<sequence length="396" mass="45347">MYLIRLFLSITILFAINVAFCANSNDLSPTSSIKKFIPNELMLENCLDSEIIRKISNIDFLFRHFADFASLDKLKIFKQKLSVIKLTKSQFDLLISKSKKSDLCGANANLALGIYEAALNIMEKNENKKKLNLYSKYMEHAFSIYRNYANQGSIGPIKLLCVLDEGDGFWVVNEVDALSKDICLKALYTKEIKLSPLEKTKMFTSVYNSYLFDGLDKNLVKRAEVCYEFAKEANIMNYLNGMYKQQNKDMCNAEFIGYGEQLFSNKDYQEAFRYLSIFDQSLNGWGIPQFELGYMYQTGKGVSQNYALALDWYKKASKYGNNAYAQYNLGVMYTKGQGVLQNYTLAHAFYNLASANGIEDAATVRDMLAKKMTNEQIERAQTLAKEWTKKGRYTIH</sequence>
<accession>A0A0W0W1C5</accession>
<evidence type="ECO:0000313" key="3">
    <source>
        <dbReference type="Proteomes" id="UP000054761"/>
    </source>
</evidence>
<evidence type="ECO:0000256" key="1">
    <source>
        <dbReference type="SAM" id="SignalP"/>
    </source>
</evidence>
<feature type="chain" id="PRO_5006915313" evidence="1">
    <location>
        <begin position="22"/>
        <end position="396"/>
    </location>
</feature>
<dbReference type="PATRIC" id="fig|454.4.peg.1282"/>
<keyword evidence="1" id="KW-0732">Signal</keyword>
<dbReference type="PANTHER" id="PTHR43628">
    <property type="entry name" value="ACTIVATOR OF C KINASE PROTEIN 1-RELATED"/>
    <property type="match status" value="1"/>
</dbReference>
<dbReference type="EMBL" id="LNYH01000058">
    <property type="protein sequence ID" value="KTD26051.1"/>
    <property type="molecule type" value="Genomic_DNA"/>
</dbReference>
<dbReference type="SUPFAM" id="SSF81901">
    <property type="entry name" value="HCP-like"/>
    <property type="match status" value="1"/>
</dbReference>
<comment type="caution">
    <text evidence="2">The sequence shown here is derived from an EMBL/GenBank/DDBJ whole genome shotgun (WGS) entry which is preliminary data.</text>
</comment>
<organism evidence="2 3">
    <name type="scientific">Legionella israelensis</name>
    <dbReference type="NCBI Taxonomy" id="454"/>
    <lineage>
        <taxon>Bacteria</taxon>
        <taxon>Pseudomonadati</taxon>
        <taxon>Pseudomonadota</taxon>
        <taxon>Gammaproteobacteria</taxon>
        <taxon>Legionellales</taxon>
        <taxon>Legionellaceae</taxon>
        <taxon>Legionella</taxon>
    </lineage>
</organism>
<dbReference type="Pfam" id="PF08238">
    <property type="entry name" value="Sel1"/>
    <property type="match status" value="3"/>
</dbReference>
<evidence type="ECO:0000313" key="2">
    <source>
        <dbReference type="EMBL" id="KTD26051.1"/>
    </source>
</evidence>
<dbReference type="GO" id="GO:0008800">
    <property type="term" value="F:beta-lactamase activity"/>
    <property type="evidence" value="ECO:0007669"/>
    <property type="project" value="UniProtKB-EC"/>
</dbReference>
<protein>
    <submittedName>
        <fullName evidence="2">Sel1 repeat protein</fullName>
        <ecNumber evidence="2">3.5.2.6</ecNumber>
    </submittedName>
</protein>
<dbReference type="SMART" id="SM00671">
    <property type="entry name" value="SEL1"/>
    <property type="match status" value="2"/>
</dbReference>
<dbReference type="PANTHER" id="PTHR43628:SF1">
    <property type="entry name" value="CHITIN SYNTHASE REGULATORY FACTOR 2-RELATED"/>
    <property type="match status" value="1"/>
</dbReference>
<dbReference type="Gene3D" id="1.25.40.10">
    <property type="entry name" value="Tetratricopeptide repeat domain"/>
    <property type="match status" value="1"/>
</dbReference>
<feature type="signal peptide" evidence="1">
    <location>
        <begin position="1"/>
        <end position="21"/>
    </location>
</feature>
<dbReference type="InterPro" id="IPR006597">
    <property type="entry name" value="Sel1-like"/>
</dbReference>
<dbReference type="EC" id="3.5.2.6" evidence="2"/>
<gene>
    <name evidence="2" type="ORF">Lisr_1192</name>
</gene>
<dbReference type="AlphaFoldDB" id="A0A0W0W1C5"/>